<sequence>MTKVHPKAVILPIASSDVNPVVLTVWKKSLLFNCEGFTVFDTKGNLVFRVDNYAAANKAEVFLMDAAGRSLLTIRRKSSNKKIVAYTIEGSYAQRSCVVYDDKRRRVAEIKRKEAVGGVAFGGDVFRLVVLPEIDSAVAMALLVVLDRMFGGSSRRFYT</sequence>
<dbReference type="Pfam" id="PF04525">
    <property type="entry name" value="LOR"/>
    <property type="match status" value="1"/>
</dbReference>
<dbReference type="InterPro" id="IPR007612">
    <property type="entry name" value="LOR"/>
</dbReference>
<dbReference type="PANTHER" id="PTHR31087">
    <property type="match status" value="1"/>
</dbReference>
<name>A0A5N6NC61_9ASTR</name>
<dbReference type="EMBL" id="SZYD01000012">
    <property type="protein sequence ID" value="KAD4584545.1"/>
    <property type="molecule type" value="Genomic_DNA"/>
</dbReference>
<evidence type="ECO:0000313" key="2">
    <source>
        <dbReference type="EMBL" id="KAD4584545.1"/>
    </source>
</evidence>
<keyword evidence="3" id="KW-1185">Reference proteome</keyword>
<reference evidence="2 3" key="1">
    <citation type="submission" date="2019-05" db="EMBL/GenBank/DDBJ databases">
        <title>Mikania micrantha, genome provides insights into the molecular mechanism of rapid growth.</title>
        <authorList>
            <person name="Liu B."/>
        </authorList>
    </citation>
    <scope>NUCLEOTIDE SEQUENCE [LARGE SCALE GENOMIC DNA]</scope>
    <source>
        <strain evidence="2">NLD-2019</strain>
        <tissue evidence="2">Leaf</tissue>
    </source>
</reference>
<organism evidence="2 3">
    <name type="scientific">Mikania micrantha</name>
    <name type="common">bitter vine</name>
    <dbReference type="NCBI Taxonomy" id="192012"/>
    <lineage>
        <taxon>Eukaryota</taxon>
        <taxon>Viridiplantae</taxon>
        <taxon>Streptophyta</taxon>
        <taxon>Embryophyta</taxon>
        <taxon>Tracheophyta</taxon>
        <taxon>Spermatophyta</taxon>
        <taxon>Magnoliopsida</taxon>
        <taxon>eudicotyledons</taxon>
        <taxon>Gunneridae</taxon>
        <taxon>Pentapetalae</taxon>
        <taxon>asterids</taxon>
        <taxon>campanulids</taxon>
        <taxon>Asterales</taxon>
        <taxon>Asteraceae</taxon>
        <taxon>Asteroideae</taxon>
        <taxon>Heliantheae alliance</taxon>
        <taxon>Eupatorieae</taxon>
        <taxon>Mikania</taxon>
    </lineage>
</organism>
<dbReference type="Proteomes" id="UP000326396">
    <property type="component" value="Linkage Group LG2"/>
</dbReference>
<protein>
    <recommendedName>
        <fullName evidence="4">Tubby C-terminal domain-containing protein</fullName>
    </recommendedName>
</protein>
<dbReference type="Gene3D" id="2.40.160.200">
    <property type="entry name" value="LURP1-related"/>
    <property type="match status" value="2"/>
</dbReference>
<dbReference type="OrthoDB" id="748129at2759"/>
<gene>
    <name evidence="2" type="ORF">E3N88_22146</name>
</gene>
<comment type="similarity">
    <text evidence="1">Belongs to the LOR family.</text>
</comment>
<dbReference type="InterPro" id="IPR025659">
    <property type="entry name" value="Tubby-like_C"/>
</dbReference>
<evidence type="ECO:0000313" key="3">
    <source>
        <dbReference type="Proteomes" id="UP000326396"/>
    </source>
</evidence>
<dbReference type="SUPFAM" id="SSF54518">
    <property type="entry name" value="Tubby C-terminal domain-like"/>
    <property type="match status" value="1"/>
</dbReference>
<dbReference type="InterPro" id="IPR038595">
    <property type="entry name" value="LOR_sf"/>
</dbReference>
<proteinExistence type="inferred from homology"/>
<dbReference type="AlphaFoldDB" id="A0A5N6NC61"/>
<dbReference type="PANTHER" id="PTHR31087:SF22">
    <property type="entry name" value="PROTEIN LURP-ONE-RELATED 8"/>
    <property type="match status" value="1"/>
</dbReference>
<evidence type="ECO:0008006" key="4">
    <source>
        <dbReference type="Google" id="ProtNLM"/>
    </source>
</evidence>
<comment type="caution">
    <text evidence="2">The sequence shown here is derived from an EMBL/GenBank/DDBJ whole genome shotgun (WGS) entry which is preliminary data.</text>
</comment>
<evidence type="ECO:0000256" key="1">
    <source>
        <dbReference type="ARBA" id="ARBA00005437"/>
    </source>
</evidence>
<accession>A0A5N6NC61</accession>